<keyword evidence="2 6" id="KW-0489">Methyltransferase</keyword>
<gene>
    <name evidence="6" type="primary">rlmH</name>
    <name evidence="7" type="ORF">B0O95_1107</name>
</gene>
<comment type="caution">
    <text evidence="7">The sequence shown here is derived from an EMBL/GenBank/DDBJ whole genome shotgun (WGS) entry which is preliminary data.</text>
</comment>
<dbReference type="EMBL" id="PRDW01000010">
    <property type="protein sequence ID" value="PPB83055.1"/>
    <property type="molecule type" value="Genomic_DNA"/>
</dbReference>
<dbReference type="AlphaFoldDB" id="A0A2P5K8W0"/>
<evidence type="ECO:0000256" key="2">
    <source>
        <dbReference type="ARBA" id="ARBA00022603"/>
    </source>
</evidence>
<dbReference type="Gene3D" id="3.40.1280.10">
    <property type="match status" value="1"/>
</dbReference>
<dbReference type="SUPFAM" id="SSF75217">
    <property type="entry name" value="alpha/beta knot"/>
    <property type="match status" value="1"/>
</dbReference>
<feature type="binding site" evidence="6">
    <location>
        <begin position="135"/>
        <end position="140"/>
    </location>
    <ligand>
        <name>S-adenosyl-L-methionine</name>
        <dbReference type="ChEBI" id="CHEBI:59789"/>
    </ligand>
</feature>
<dbReference type="CDD" id="cd18081">
    <property type="entry name" value="RlmH-like"/>
    <property type="match status" value="1"/>
</dbReference>
<dbReference type="InterPro" id="IPR003742">
    <property type="entry name" value="RlmH-like"/>
</dbReference>
<keyword evidence="3 6" id="KW-0808">Transferase</keyword>
<comment type="subunit">
    <text evidence="6">Homodimer.</text>
</comment>
<dbReference type="PANTHER" id="PTHR33603">
    <property type="entry name" value="METHYLTRANSFERASE"/>
    <property type="match status" value="1"/>
</dbReference>
<evidence type="ECO:0000256" key="5">
    <source>
        <dbReference type="ARBA" id="ARBA00038303"/>
    </source>
</evidence>
<evidence type="ECO:0000256" key="6">
    <source>
        <dbReference type="HAMAP-Rule" id="MF_00658"/>
    </source>
</evidence>
<dbReference type="InterPro" id="IPR029028">
    <property type="entry name" value="Alpha/beta_knot_MTases"/>
</dbReference>
<comment type="catalytic activity">
    <reaction evidence="6">
        <text>pseudouridine(1915) in 23S rRNA + S-adenosyl-L-methionine = N(3)-methylpseudouridine(1915) in 23S rRNA + S-adenosyl-L-homocysteine + H(+)</text>
        <dbReference type="Rhea" id="RHEA:42752"/>
        <dbReference type="Rhea" id="RHEA-COMP:10221"/>
        <dbReference type="Rhea" id="RHEA-COMP:10222"/>
        <dbReference type="ChEBI" id="CHEBI:15378"/>
        <dbReference type="ChEBI" id="CHEBI:57856"/>
        <dbReference type="ChEBI" id="CHEBI:59789"/>
        <dbReference type="ChEBI" id="CHEBI:65314"/>
        <dbReference type="ChEBI" id="CHEBI:74486"/>
        <dbReference type="EC" id="2.1.1.177"/>
    </reaction>
</comment>
<protein>
    <recommendedName>
        <fullName evidence="6">Ribosomal RNA large subunit methyltransferase H</fullName>
        <ecNumber evidence="6">2.1.1.177</ecNumber>
    </recommendedName>
    <alternativeName>
        <fullName evidence="6">23S rRNA (pseudouridine1915-N3)-methyltransferase</fullName>
    </alternativeName>
    <alternativeName>
        <fullName evidence="6">23S rRNA m3Psi1915 methyltransferase</fullName>
    </alternativeName>
    <alternativeName>
        <fullName evidence="6">rRNA (pseudouridine-N3-)-methyltransferase RlmH</fullName>
    </alternativeName>
</protein>
<dbReference type="Pfam" id="PF02590">
    <property type="entry name" value="SPOUT_MTase"/>
    <property type="match status" value="1"/>
</dbReference>
<keyword evidence="6" id="KW-0963">Cytoplasm</keyword>
<comment type="subcellular location">
    <subcellularLocation>
        <location evidence="6">Cytoplasm</location>
    </subcellularLocation>
</comment>
<keyword evidence="4 6" id="KW-0949">S-adenosyl-L-methionine</keyword>
<dbReference type="PANTHER" id="PTHR33603:SF1">
    <property type="entry name" value="RIBOSOMAL RNA LARGE SUBUNIT METHYLTRANSFERASE H"/>
    <property type="match status" value="1"/>
</dbReference>
<name>A0A2P5K8W0_9BURK</name>
<comment type="similarity">
    <text evidence="5 6">Belongs to the RNA methyltransferase RlmH family.</text>
</comment>
<organism evidence="7 8">
    <name type="scientific">Mycetohabitans endofungorum</name>
    <dbReference type="NCBI Taxonomy" id="417203"/>
    <lineage>
        <taxon>Bacteria</taxon>
        <taxon>Pseudomonadati</taxon>
        <taxon>Pseudomonadota</taxon>
        <taxon>Betaproteobacteria</taxon>
        <taxon>Burkholderiales</taxon>
        <taxon>Burkholderiaceae</taxon>
        <taxon>Mycetohabitans</taxon>
    </lineage>
</organism>
<keyword evidence="1 6" id="KW-0698">rRNA processing</keyword>
<dbReference type="HAMAP" id="MF_00658">
    <property type="entry name" value="23SrRNA_methyltr_H"/>
    <property type="match status" value="1"/>
</dbReference>
<dbReference type="GO" id="GO:0005737">
    <property type="term" value="C:cytoplasm"/>
    <property type="evidence" value="ECO:0007669"/>
    <property type="project" value="UniProtKB-SubCell"/>
</dbReference>
<evidence type="ECO:0000313" key="7">
    <source>
        <dbReference type="EMBL" id="PPB83055.1"/>
    </source>
</evidence>
<comment type="function">
    <text evidence="6">Specifically methylates the pseudouridine at position 1915 (m3Psi1915) in 23S rRNA.</text>
</comment>
<evidence type="ECO:0000256" key="4">
    <source>
        <dbReference type="ARBA" id="ARBA00022691"/>
    </source>
</evidence>
<feature type="binding site" evidence="6">
    <location>
        <position position="116"/>
    </location>
    <ligand>
        <name>S-adenosyl-L-methionine</name>
        <dbReference type="ChEBI" id="CHEBI:59789"/>
    </ligand>
</feature>
<dbReference type="NCBIfam" id="TIGR00246">
    <property type="entry name" value="tRNA_RlmH_YbeA"/>
    <property type="match status" value="1"/>
</dbReference>
<dbReference type="Proteomes" id="UP000243096">
    <property type="component" value="Unassembled WGS sequence"/>
</dbReference>
<dbReference type="InterPro" id="IPR029026">
    <property type="entry name" value="tRNA_m1G_MTases_N"/>
</dbReference>
<proteinExistence type="inferred from homology"/>
<dbReference type="NCBIfam" id="NF000986">
    <property type="entry name" value="PRK00103.1-4"/>
    <property type="match status" value="1"/>
</dbReference>
<dbReference type="EC" id="2.1.1.177" evidence="6"/>
<evidence type="ECO:0000256" key="3">
    <source>
        <dbReference type="ARBA" id="ARBA00022679"/>
    </source>
</evidence>
<sequence length="168" mass="18859">MYGGGSRARAIGMKFHIVAVGHRMPDWVARGFDEYAKRMPPELRIELREIKPEQRASTRAATSVMAAERTRIEAALPKGARLIALDEHGLDWTTMQLAQQLPRWQQDGRDVAFVIGGADGLDPAIKAQADLLLRLSSLTLPHAMVRVLLAEQLYRAWSITQNHPYHRA</sequence>
<evidence type="ECO:0000313" key="8">
    <source>
        <dbReference type="Proteomes" id="UP000243096"/>
    </source>
</evidence>
<dbReference type="PIRSF" id="PIRSF004505">
    <property type="entry name" value="MT_bac"/>
    <property type="match status" value="1"/>
</dbReference>
<keyword evidence="8" id="KW-1185">Reference proteome</keyword>
<reference evidence="7 8" key="1">
    <citation type="submission" date="2018-01" db="EMBL/GenBank/DDBJ databases">
        <title>Genomic Encyclopedia of Type Strains, Phase III (KMG-III): the genomes of soil and plant-associated and newly described type strains.</title>
        <authorList>
            <person name="Whitman W."/>
        </authorList>
    </citation>
    <scope>NUCLEOTIDE SEQUENCE [LARGE SCALE GENOMIC DNA]</scope>
    <source>
        <strain evidence="7 8">HKI456</strain>
    </source>
</reference>
<dbReference type="GO" id="GO:0070038">
    <property type="term" value="F:rRNA (pseudouridine-N3-)-methyltransferase activity"/>
    <property type="evidence" value="ECO:0007669"/>
    <property type="project" value="UniProtKB-UniRule"/>
</dbReference>
<accession>A0A2P5K8W0</accession>
<feature type="binding site" evidence="6">
    <location>
        <position position="85"/>
    </location>
    <ligand>
        <name>S-adenosyl-L-methionine</name>
        <dbReference type="ChEBI" id="CHEBI:59789"/>
    </ligand>
</feature>
<evidence type="ECO:0000256" key="1">
    <source>
        <dbReference type="ARBA" id="ARBA00022552"/>
    </source>
</evidence>